<dbReference type="Gene3D" id="2.30.180.10">
    <property type="entry name" value="FAS1 domain"/>
    <property type="match status" value="1"/>
</dbReference>
<name>A0ABT1XNT1_9SPHN</name>
<keyword evidence="4" id="KW-1185">Reference proteome</keyword>
<evidence type="ECO:0000256" key="1">
    <source>
        <dbReference type="SAM" id="SignalP"/>
    </source>
</evidence>
<dbReference type="PANTHER" id="PTHR10900">
    <property type="entry name" value="PERIOSTIN-RELATED"/>
    <property type="match status" value="1"/>
</dbReference>
<keyword evidence="1" id="KW-0732">Signal</keyword>
<feature type="domain" description="FAS1" evidence="2">
    <location>
        <begin position="42"/>
        <end position="186"/>
    </location>
</feature>
<dbReference type="SUPFAM" id="SSF82153">
    <property type="entry name" value="FAS1 domain"/>
    <property type="match status" value="1"/>
</dbReference>
<feature type="signal peptide" evidence="1">
    <location>
        <begin position="1"/>
        <end position="20"/>
    </location>
</feature>
<reference evidence="3 4" key="1">
    <citation type="submission" date="2022-08" db="EMBL/GenBank/DDBJ databases">
        <title>Polyphasic taxonomy analysis of Qipengyuania sp.RS5-5.</title>
        <authorList>
            <person name="Xamxidin M."/>
            <person name="Wu M."/>
        </authorList>
    </citation>
    <scope>NUCLEOTIDE SEQUENCE [LARGE SCALE GENOMIC DNA]</scope>
    <source>
        <strain evidence="3 4">RS5-5</strain>
    </source>
</reference>
<accession>A0ABT1XNT1</accession>
<evidence type="ECO:0000313" key="3">
    <source>
        <dbReference type="EMBL" id="MCR2832897.1"/>
    </source>
</evidence>
<comment type="caution">
    <text evidence="3">The sequence shown here is derived from an EMBL/GenBank/DDBJ whole genome shotgun (WGS) entry which is preliminary data.</text>
</comment>
<dbReference type="PROSITE" id="PS51257">
    <property type="entry name" value="PROKAR_LIPOPROTEIN"/>
    <property type="match status" value="1"/>
</dbReference>
<dbReference type="InterPro" id="IPR036378">
    <property type="entry name" value="FAS1_dom_sf"/>
</dbReference>
<proteinExistence type="predicted"/>
<evidence type="ECO:0000259" key="2">
    <source>
        <dbReference type="PROSITE" id="PS50213"/>
    </source>
</evidence>
<dbReference type="Pfam" id="PF02469">
    <property type="entry name" value="Fasciclin"/>
    <property type="match status" value="1"/>
</dbReference>
<evidence type="ECO:0000313" key="4">
    <source>
        <dbReference type="Proteomes" id="UP001206067"/>
    </source>
</evidence>
<dbReference type="SMART" id="SM00554">
    <property type="entry name" value="FAS1"/>
    <property type="match status" value="1"/>
</dbReference>
<organism evidence="3 4">
    <name type="scientific">Parerythrobacter lacustris</name>
    <dbReference type="NCBI Taxonomy" id="2969984"/>
    <lineage>
        <taxon>Bacteria</taxon>
        <taxon>Pseudomonadati</taxon>
        <taxon>Pseudomonadota</taxon>
        <taxon>Alphaproteobacteria</taxon>
        <taxon>Sphingomonadales</taxon>
        <taxon>Erythrobacteraceae</taxon>
        <taxon>Parerythrobacter</taxon>
    </lineage>
</organism>
<dbReference type="RefSeq" id="WP_257594654.1">
    <property type="nucleotide sequence ID" value="NZ_JANKHH010000001.1"/>
</dbReference>
<dbReference type="InterPro" id="IPR000782">
    <property type="entry name" value="FAS1_domain"/>
</dbReference>
<dbReference type="EMBL" id="JANKHH010000001">
    <property type="protein sequence ID" value="MCR2832897.1"/>
    <property type="molecule type" value="Genomic_DNA"/>
</dbReference>
<sequence>MTKRMTYLAVPMLASALALAACGETADTTEPADAEMTEAVEANTVVDVAKGNPDFSTLVAAVEAAQLGETLSGTGPFTVFAPNNAAFEKLPAGTVDGLLKPESQAQLTGLLTYHVVAGKTDAAALAKAITDGNGKAELTTVNGGKLTASMDGENVVLTDAGGNTSTVTATDVEASNGVIHVIDTVVMPAAAE</sequence>
<feature type="chain" id="PRO_5046741909" evidence="1">
    <location>
        <begin position="21"/>
        <end position="192"/>
    </location>
</feature>
<protein>
    <submittedName>
        <fullName evidence="3">Fasciclin domain-containing protein</fullName>
    </submittedName>
</protein>
<dbReference type="PROSITE" id="PS50213">
    <property type="entry name" value="FAS1"/>
    <property type="match status" value="1"/>
</dbReference>
<dbReference type="PANTHER" id="PTHR10900:SF77">
    <property type="entry name" value="FI19380P1"/>
    <property type="match status" value="1"/>
</dbReference>
<dbReference type="InterPro" id="IPR050904">
    <property type="entry name" value="Adhesion/Biosynth-related"/>
</dbReference>
<gene>
    <name evidence="3" type="ORF">NSO95_02965</name>
</gene>
<dbReference type="Proteomes" id="UP001206067">
    <property type="component" value="Unassembled WGS sequence"/>
</dbReference>